<dbReference type="AlphaFoldDB" id="A0A517Z4U8"/>
<dbReference type="KEGG" id="mri:Mal4_18170"/>
<dbReference type="PANTHER" id="PTHR39441">
    <property type="entry name" value="DUF2252 DOMAIN-CONTAINING PROTEIN"/>
    <property type="match status" value="1"/>
</dbReference>
<dbReference type="Proteomes" id="UP000320496">
    <property type="component" value="Chromosome"/>
</dbReference>
<organism evidence="1 2">
    <name type="scientific">Maioricimonas rarisocia</name>
    <dbReference type="NCBI Taxonomy" id="2528026"/>
    <lineage>
        <taxon>Bacteria</taxon>
        <taxon>Pseudomonadati</taxon>
        <taxon>Planctomycetota</taxon>
        <taxon>Planctomycetia</taxon>
        <taxon>Planctomycetales</taxon>
        <taxon>Planctomycetaceae</taxon>
        <taxon>Maioricimonas</taxon>
    </lineage>
</organism>
<dbReference type="Pfam" id="PF10009">
    <property type="entry name" value="DUF2252"/>
    <property type="match status" value="1"/>
</dbReference>
<protein>
    <recommendedName>
        <fullName evidence="3">DUF2252 domain-containing protein</fullName>
    </recommendedName>
</protein>
<dbReference type="OrthoDB" id="1491115at2"/>
<reference evidence="1 2" key="1">
    <citation type="submission" date="2019-02" db="EMBL/GenBank/DDBJ databases">
        <title>Deep-cultivation of Planctomycetes and their phenomic and genomic characterization uncovers novel biology.</title>
        <authorList>
            <person name="Wiegand S."/>
            <person name="Jogler M."/>
            <person name="Boedeker C."/>
            <person name="Pinto D."/>
            <person name="Vollmers J."/>
            <person name="Rivas-Marin E."/>
            <person name="Kohn T."/>
            <person name="Peeters S.H."/>
            <person name="Heuer A."/>
            <person name="Rast P."/>
            <person name="Oberbeckmann S."/>
            <person name="Bunk B."/>
            <person name="Jeske O."/>
            <person name="Meyerdierks A."/>
            <person name="Storesund J.E."/>
            <person name="Kallscheuer N."/>
            <person name="Luecker S."/>
            <person name="Lage O.M."/>
            <person name="Pohl T."/>
            <person name="Merkel B.J."/>
            <person name="Hornburger P."/>
            <person name="Mueller R.-W."/>
            <person name="Bruemmer F."/>
            <person name="Labrenz M."/>
            <person name="Spormann A.M."/>
            <person name="Op den Camp H."/>
            <person name="Overmann J."/>
            <person name="Amann R."/>
            <person name="Jetten M.S.M."/>
            <person name="Mascher T."/>
            <person name="Medema M.H."/>
            <person name="Devos D.P."/>
            <person name="Kaster A.-K."/>
            <person name="Ovreas L."/>
            <person name="Rohde M."/>
            <person name="Galperin M.Y."/>
            <person name="Jogler C."/>
        </authorList>
    </citation>
    <scope>NUCLEOTIDE SEQUENCE [LARGE SCALE GENOMIC DNA]</scope>
    <source>
        <strain evidence="1 2">Mal4</strain>
    </source>
</reference>
<accession>A0A517Z4U8</accession>
<sequence>MQIITTNDRDDRDRTDAFAELARRQARGEVIVPPTRLSHEERRLHVRATLREDHQFRIQNRPEGAQAKFDKLAESAWDFFRGTALLFFRDIAGSDGHLPIVLATGDAHPENFGVMPNEDGAPFFGLNDFDEAHFAPFSWDLKRAAVGFYLAAREEGRKKKKCRKTVRSFLDGYFDGLLEFARDDREKWHEFRIDNSPPMIRELLESSRTRRREFLDELIDLKKGTFVSSDEIVAHSKRVKDFQKAIDHYRESCDVPDTKRTGHFQVKDVAIKKGSGTASLGLDRFFVLIDGPTEDHADDIVLEMKQTRRSALYGLVPNHRSLDGGNGQSEGEMSGEAGRIVQSHQIHLVGGDPYYGETTLDERNFLVRERSPLKDDIDVDDLSHSELKEYASICGRTLAIAHARCDEDTGLIEGDAEKEILGSVNREVFTGDIVRFSECAVRRLRRDHRMFCKDHAAGAFEFIGGE</sequence>
<dbReference type="InterPro" id="IPR018721">
    <property type="entry name" value="DUF2252"/>
</dbReference>
<evidence type="ECO:0008006" key="3">
    <source>
        <dbReference type="Google" id="ProtNLM"/>
    </source>
</evidence>
<evidence type="ECO:0000313" key="2">
    <source>
        <dbReference type="Proteomes" id="UP000320496"/>
    </source>
</evidence>
<dbReference type="PANTHER" id="PTHR39441:SF1">
    <property type="entry name" value="DUF2252 DOMAIN-CONTAINING PROTEIN"/>
    <property type="match status" value="1"/>
</dbReference>
<dbReference type="RefSeq" id="WP_145368374.1">
    <property type="nucleotide sequence ID" value="NZ_CP036275.1"/>
</dbReference>
<dbReference type="InterPro" id="IPR011009">
    <property type="entry name" value="Kinase-like_dom_sf"/>
</dbReference>
<keyword evidence="2" id="KW-1185">Reference proteome</keyword>
<dbReference type="EMBL" id="CP036275">
    <property type="protein sequence ID" value="QDU37503.1"/>
    <property type="molecule type" value="Genomic_DNA"/>
</dbReference>
<dbReference type="SUPFAM" id="SSF56112">
    <property type="entry name" value="Protein kinase-like (PK-like)"/>
    <property type="match status" value="1"/>
</dbReference>
<gene>
    <name evidence="1" type="ORF">Mal4_18170</name>
</gene>
<proteinExistence type="predicted"/>
<evidence type="ECO:0000313" key="1">
    <source>
        <dbReference type="EMBL" id="QDU37503.1"/>
    </source>
</evidence>
<name>A0A517Z4U8_9PLAN</name>